<dbReference type="CDD" id="cd05233">
    <property type="entry name" value="SDR_c"/>
    <property type="match status" value="1"/>
</dbReference>
<reference evidence="4 5" key="1">
    <citation type="submission" date="2016-04" db="EMBL/GenBank/DDBJ databases">
        <title>A degradative enzymes factory behind the ericoid mycorrhizal symbiosis.</title>
        <authorList>
            <consortium name="DOE Joint Genome Institute"/>
            <person name="Martino E."/>
            <person name="Morin E."/>
            <person name="Grelet G."/>
            <person name="Kuo A."/>
            <person name="Kohler A."/>
            <person name="Daghino S."/>
            <person name="Barry K."/>
            <person name="Choi C."/>
            <person name="Cichocki N."/>
            <person name="Clum A."/>
            <person name="Copeland A."/>
            <person name="Hainaut M."/>
            <person name="Haridas S."/>
            <person name="Labutti K."/>
            <person name="Lindquist E."/>
            <person name="Lipzen A."/>
            <person name="Khouja H.-R."/>
            <person name="Murat C."/>
            <person name="Ohm R."/>
            <person name="Olson A."/>
            <person name="Spatafora J."/>
            <person name="Veneault-Fourrey C."/>
            <person name="Henrissat B."/>
            <person name="Grigoriev I."/>
            <person name="Martin F."/>
            <person name="Perotto S."/>
        </authorList>
    </citation>
    <scope>NUCLEOTIDE SEQUENCE [LARGE SCALE GENOMIC DNA]</scope>
    <source>
        <strain evidence="4 5">F</strain>
    </source>
</reference>
<dbReference type="SUPFAM" id="SSF51735">
    <property type="entry name" value="NAD(P)-binding Rossmann-fold domains"/>
    <property type="match status" value="1"/>
</dbReference>
<keyword evidence="2" id="KW-0521">NADP</keyword>
<dbReference type="PANTHER" id="PTHR43477:SF1">
    <property type="entry name" value="DIHYDROANTICAPSIN 7-DEHYDROGENASE"/>
    <property type="match status" value="1"/>
</dbReference>
<dbReference type="InterPro" id="IPR036291">
    <property type="entry name" value="NAD(P)-bd_dom_sf"/>
</dbReference>
<gene>
    <name evidence="4" type="ORF">L207DRAFT_510021</name>
</gene>
<dbReference type="GO" id="GO:0016491">
    <property type="term" value="F:oxidoreductase activity"/>
    <property type="evidence" value="ECO:0007669"/>
    <property type="project" value="UniProtKB-KW"/>
</dbReference>
<dbReference type="InterPro" id="IPR002347">
    <property type="entry name" value="SDR_fam"/>
</dbReference>
<dbReference type="AlphaFoldDB" id="A0A2J6RYC2"/>
<evidence type="ECO:0000256" key="3">
    <source>
        <dbReference type="ARBA" id="ARBA00023002"/>
    </source>
</evidence>
<accession>A0A2J6RYC2</accession>
<dbReference type="Pfam" id="PF23441">
    <property type="entry name" value="SDR"/>
    <property type="match status" value="1"/>
</dbReference>
<protein>
    <submittedName>
        <fullName evidence="4">NAD(P)-binding protein</fullName>
    </submittedName>
</protein>
<dbReference type="OrthoDB" id="294295at2759"/>
<dbReference type="InterPro" id="IPR057571">
    <property type="entry name" value="SDR_PhqE-like"/>
</dbReference>
<dbReference type="PRINTS" id="PR00081">
    <property type="entry name" value="GDHRDH"/>
</dbReference>
<keyword evidence="5" id="KW-1185">Reference proteome</keyword>
<comment type="similarity">
    <text evidence="1">Belongs to the short-chain dehydrogenases/reductases (SDR) family.</text>
</comment>
<proteinExistence type="inferred from homology"/>
<dbReference type="STRING" id="1149755.A0A2J6RYC2"/>
<keyword evidence="3" id="KW-0560">Oxidoreductase</keyword>
<evidence type="ECO:0000256" key="2">
    <source>
        <dbReference type="ARBA" id="ARBA00022857"/>
    </source>
</evidence>
<evidence type="ECO:0000313" key="4">
    <source>
        <dbReference type="EMBL" id="PMD43503.1"/>
    </source>
</evidence>
<evidence type="ECO:0000313" key="5">
    <source>
        <dbReference type="Proteomes" id="UP000235786"/>
    </source>
</evidence>
<sequence length="151" mass="16173">MKPLAEITAEYLRDSGQFSLIAPMLIGKLGPKFLNPGPKSSLILTSGRVAERPVKGYTMGAHRAAGLYGMTRALALDLAPIRVNIVSPGATETEMWGDEAQRAARREMMKKLLLLGKAGTPEEVGEAYIYLMKDSNATGTVVHSDGGSLIQ</sequence>
<name>A0A2J6RYC2_HYAVF</name>
<dbReference type="Proteomes" id="UP000235786">
    <property type="component" value="Unassembled WGS sequence"/>
</dbReference>
<dbReference type="Gene3D" id="3.40.50.720">
    <property type="entry name" value="NAD(P)-binding Rossmann-like Domain"/>
    <property type="match status" value="1"/>
</dbReference>
<dbReference type="InterPro" id="IPR051122">
    <property type="entry name" value="SDR_DHRS6-like"/>
</dbReference>
<dbReference type="PANTHER" id="PTHR43477">
    <property type="entry name" value="DIHYDROANTICAPSIN 7-DEHYDROGENASE"/>
    <property type="match status" value="1"/>
</dbReference>
<dbReference type="EMBL" id="KZ613942">
    <property type="protein sequence ID" value="PMD43503.1"/>
    <property type="molecule type" value="Genomic_DNA"/>
</dbReference>
<organism evidence="4 5">
    <name type="scientific">Hyaloscypha variabilis (strain UAMH 11265 / GT02V1 / F)</name>
    <name type="common">Meliniomyces variabilis</name>
    <dbReference type="NCBI Taxonomy" id="1149755"/>
    <lineage>
        <taxon>Eukaryota</taxon>
        <taxon>Fungi</taxon>
        <taxon>Dikarya</taxon>
        <taxon>Ascomycota</taxon>
        <taxon>Pezizomycotina</taxon>
        <taxon>Leotiomycetes</taxon>
        <taxon>Helotiales</taxon>
        <taxon>Hyaloscyphaceae</taxon>
        <taxon>Hyaloscypha</taxon>
        <taxon>Hyaloscypha variabilis</taxon>
    </lineage>
</organism>
<evidence type="ECO:0000256" key="1">
    <source>
        <dbReference type="ARBA" id="ARBA00006484"/>
    </source>
</evidence>